<dbReference type="RefSeq" id="WP_176976601.1">
    <property type="nucleotide sequence ID" value="NZ_JABZEO010000006.1"/>
</dbReference>
<organism evidence="2 3">
    <name type="scientific">Allochromatium humboldtianum</name>
    <dbReference type="NCBI Taxonomy" id="504901"/>
    <lineage>
        <taxon>Bacteria</taxon>
        <taxon>Pseudomonadati</taxon>
        <taxon>Pseudomonadota</taxon>
        <taxon>Gammaproteobacteria</taxon>
        <taxon>Chromatiales</taxon>
        <taxon>Chromatiaceae</taxon>
        <taxon>Allochromatium</taxon>
    </lineage>
</organism>
<gene>
    <name evidence="2" type="ORF">HW932_11385</name>
</gene>
<keyword evidence="1" id="KW-0812">Transmembrane</keyword>
<keyword evidence="1" id="KW-0472">Membrane</keyword>
<dbReference type="AlphaFoldDB" id="A0A850RLN6"/>
<comment type="caution">
    <text evidence="2">The sequence shown here is derived from an EMBL/GenBank/DDBJ whole genome shotgun (WGS) entry which is preliminary data.</text>
</comment>
<evidence type="ECO:0000313" key="3">
    <source>
        <dbReference type="Proteomes" id="UP000592294"/>
    </source>
</evidence>
<feature type="transmembrane region" description="Helical" evidence="1">
    <location>
        <begin position="13"/>
        <end position="46"/>
    </location>
</feature>
<keyword evidence="3" id="KW-1185">Reference proteome</keyword>
<dbReference type="Proteomes" id="UP000592294">
    <property type="component" value="Unassembled WGS sequence"/>
</dbReference>
<accession>A0A850RLN6</accession>
<dbReference type="EMBL" id="JABZEO010000006">
    <property type="protein sequence ID" value="NVZ09863.1"/>
    <property type="molecule type" value="Genomic_DNA"/>
</dbReference>
<keyword evidence="1" id="KW-1133">Transmembrane helix</keyword>
<evidence type="ECO:0000256" key="1">
    <source>
        <dbReference type="SAM" id="Phobius"/>
    </source>
</evidence>
<proteinExistence type="predicted"/>
<evidence type="ECO:0000313" key="2">
    <source>
        <dbReference type="EMBL" id="NVZ09863.1"/>
    </source>
</evidence>
<sequence length="86" mass="9496">MWLPTPLYEGLPYSAVVIGSACIIGAINALMIVSGVLLVLCGGVILKLRHDYRAANRLIEIQRAKSPVRRRRSRRVVQLDLEADGL</sequence>
<name>A0A850RLN6_9GAMM</name>
<protein>
    <submittedName>
        <fullName evidence="2">Uncharacterized protein</fullName>
    </submittedName>
</protein>
<reference evidence="2 3" key="1">
    <citation type="submission" date="2020-06" db="EMBL/GenBank/DDBJ databases">
        <title>Whole-genome sequence of Allochromatium humboldtianum DSM 21881, type strain.</title>
        <authorList>
            <person name="Kyndt J.A."/>
            <person name="Meyer T.E."/>
        </authorList>
    </citation>
    <scope>NUCLEOTIDE SEQUENCE [LARGE SCALE GENOMIC DNA]</scope>
    <source>
        <strain evidence="2 3">DSM 21881</strain>
    </source>
</reference>